<sequence length="50" mass="5502">MNPTLRNITKSVYASGTVKAKINTKYTPPLPEPFKASCRAKVSALNKAMY</sequence>
<accession>A0ABS1L231</accession>
<keyword evidence="2" id="KW-1185">Reference proteome</keyword>
<reference evidence="1 2" key="1">
    <citation type="submission" date="2021-01" db="EMBL/GenBank/DDBJ databases">
        <title>Chryseolinea sp. Jin1 Genome sequencing and assembly.</title>
        <authorList>
            <person name="Kim I."/>
        </authorList>
    </citation>
    <scope>NUCLEOTIDE SEQUENCE [LARGE SCALE GENOMIC DNA]</scope>
    <source>
        <strain evidence="1 2">Jin1</strain>
    </source>
</reference>
<dbReference type="Proteomes" id="UP000613030">
    <property type="component" value="Unassembled WGS sequence"/>
</dbReference>
<dbReference type="EMBL" id="JAERRB010000019">
    <property type="protein sequence ID" value="MBL0745740.1"/>
    <property type="molecule type" value="Genomic_DNA"/>
</dbReference>
<evidence type="ECO:0000313" key="2">
    <source>
        <dbReference type="Proteomes" id="UP000613030"/>
    </source>
</evidence>
<dbReference type="RefSeq" id="WP_202016348.1">
    <property type="nucleotide sequence ID" value="NZ_JAERRB010000019.1"/>
</dbReference>
<evidence type="ECO:0000313" key="1">
    <source>
        <dbReference type="EMBL" id="MBL0745740.1"/>
    </source>
</evidence>
<protein>
    <submittedName>
        <fullName evidence="1">Uncharacterized protein</fullName>
    </submittedName>
</protein>
<gene>
    <name evidence="1" type="ORF">JI741_31190</name>
</gene>
<comment type="caution">
    <text evidence="1">The sequence shown here is derived from an EMBL/GenBank/DDBJ whole genome shotgun (WGS) entry which is preliminary data.</text>
</comment>
<organism evidence="1 2">
    <name type="scientific">Chryseolinea lacunae</name>
    <dbReference type="NCBI Taxonomy" id="2801331"/>
    <lineage>
        <taxon>Bacteria</taxon>
        <taxon>Pseudomonadati</taxon>
        <taxon>Bacteroidota</taxon>
        <taxon>Cytophagia</taxon>
        <taxon>Cytophagales</taxon>
        <taxon>Fulvivirgaceae</taxon>
        <taxon>Chryseolinea</taxon>
    </lineage>
</organism>
<name>A0ABS1L231_9BACT</name>
<proteinExistence type="predicted"/>